<feature type="compositionally biased region" description="Polar residues" evidence="1">
    <location>
        <begin position="100"/>
        <end position="119"/>
    </location>
</feature>
<dbReference type="Pfam" id="PF19054">
    <property type="entry name" value="DUF5753"/>
    <property type="match status" value="1"/>
</dbReference>
<dbReference type="InterPro" id="IPR043917">
    <property type="entry name" value="DUF5753"/>
</dbReference>
<dbReference type="KEGG" id="nod:FOH10_30720"/>
<organism evidence="3 4">
    <name type="scientific">Nocardia otitidiscaviarum</name>
    <dbReference type="NCBI Taxonomy" id="1823"/>
    <lineage>
        <taxon>Bacteria</taxon>
        <taxon>Bacillati</taxon>
        <taxon>Actinomycetota</taxon>
        <taxon>Actinomycetes</taxon>
        <taxon>Mycobacteriales</taxon>
        <taxon>Nocardiaceae</taxon>
        <taxon>Nocardia</taxon>
    </lineage>
</organism>
<evidence type="ECO:0000259" key="2">
    <source>
        <dbReference type="Pfam" id="PF19054"/>
    </source>
</evidence>
<feature type="domain" description="DUF5753" evidence="2">
    <location>
        <begin position="291"/>
        <end position="473"/>
    </location>
</feature>
<dbReference type="Proteomes" id="UP000317039">
    <property type="component" value="Chromosome"/>
</dbReference>
<protein>
    <submittedName>
        <fullName evidence="3">Helix-turn-helix domain-containing protein</fullName>
    </submittedName>
</protein>
<evidence type="ECO:0000256" key="1">
    <source>
        <dbReference type="SAM" id="MobiDB-lite"/>
    </source>
</evidence>
<dbReference type="Pfam" id="PF13560">
    <property type="entry name" value="HTH_31"/>
    <property type="match status" value="1"/>
</dbReference>
<feature type="compositionally biased region" description="Low complexity" evidence="1">
    <location>
        <begin position="43"/>
        <end position="60"/>
    </location>
</feature>
<proteinExistence type="predicted"/>
<dbReference type="AlphaFoldDB" id="A0A516NU70"/>
<gene>
    <name evidence="3" type="ORF">FOH10_30720</name>
</gene>
<sequence>MGSEDVAGELVGAPAGIRPISTHGRLELGHHPFPIAASTTGARSPSPLPQRCLPRPQRCTPPRRRGRGTSTLPVPSTYGRTKGGRSRSPRQSSPIPRIAQTKTSAPSTAKPTIQTSQYIRRSPRVRTGGFRPPGGGFALSSPGVEPVDISEFAPCGQSTEYAGVSMVDTVRAGHSDDSEADEMAGTTVARMDFGAFVQAMRKAAGKVPLAAAKHIDTSRQTIMRLEEGWPTRLSTPQIEQLIEFYGGDRDQRAEAIRLWEVLRSHERADQAQGNSKSYWQPYSDQFVSQFPHYLRLESAANAMVSHQLVLVPGLLQIPEYRRAVILIDEPNLSPVDTERRLELMAHRQSRLSEAEFRVEVLLSEAVLRHQPASPAVMADQLRWLVEVGEQTNISVRVVPFGVGPHRGLIVQSFTLLEFPRGASGLTVPPVVYLDVVNAPMTTERADVVDQYRQATTQLRAVALTEKDTRDLVNRVAKEYAG</sequence>
<reference evidence="3 4" key="1">
    <citation type="submission" date="2019-07" db="EMBL/GenBank/DDBJ databases">
        <title>Complete Genome Sequence and Methylome Analysis of Nocardia otitidis-caviarum NEB252.</title>
        <authorList>
            <person name="Fomenkov A."/>
            <person name="Anton B.P."/>
            <person name="Vincze T."/>
            <person name="Roberts R.J."/>
        </authorList>
    </citation>
    <scope>NUCLEOTIDE SEQUENCE [LARGE SCALE GENOMIC DNA]</scope>
    <source>
        <strain evidence="3 4">NEB252</strain>
    </source>
</reference>
<feature type="compositionally biased region" description="Low complexity" evidence="1">
    <location>
        <begin position="89"/>
        <end position="98"/>
    </location>
</feature>
<evidence type="ECO:0000313" key="3">
    <source>
        <dbReference type="EMBL" id="QDP82452.1"/>
    </source>
</evidence>
<dbReference type="EMBL" id="CP041695">
    <property type="protein sequence ID" value="QDP82452.1"/>
    <property type="molecule type" value="Genomic_DNA"/>
</dbReference>
<accession>A0A516NU70</accession>
<evidence type="ECO:0000313" key="4">
    <source>
        <dbReference type="Proteomes" id="UP000317039"/>
    </source>
</evidence>
<feature type="region of interest" description="Disordered" evidence="1">
    <location>
        <begin position="22"/>
        <end position="142"/>
    </location>
</feature>
<name>A0A516NU70_9NOCA</name>